<dbReference type="Proteomes" id="UP001162780">
    <property type="component" value="Chromosome"/>
</dbReference>
<evidence type="ECO:0000313" key="3">
    <source>
        <dbReference type="Proteomes" id="UP001162780"/>
    </source>
</evidence>
<gene>
    <name evidence="2" type="ORF">NM686_010040</name>
</gene>
<name>A0ABY7GQQ3_9GAMM</name>
<dbReference type="RefSeq" id="WP_255187738.1">
    <property type="nucleotide sequence ID" value="NZ_CP113517.1"/>
</dbReference>
<keyword evidence="3" id="KW-1185">Reference proteome</keyword>
<proteinExistence type="predicted"/>
<feature type="transmembrane region" description="Helical" evidence="1">
    <location>
        <begin position="85"/>
        <end position="110"/>
    </location>
</feature>
<evidence type="ECO:0000313" key="2">
    <source>
        <dbReference type="EMBL" id="WAR46828.1"/>
    </source>
</evidence>
<dbReference type="EMBL" id="CP113517">
    <property type="protein sequence ID" value="WAR46828.1"/>
    <property type="molecule type" value="Genomic_DNA"/>
</dbReference>
<keyword evidence="1" id="KW-1133">Transmembrane helix</keyword>
<keyword evidence="1" id="KW-0472">Membrane</keyword>
<evidence type="ECO:0000256" key="1">
    <source>
        <dbReference type="SAM" id="Phobius"/>
    </source>
</evidence>
<reference evidence="2" key="1">
    <citation type="submission" date="2022-11" db="EMBL/GenBank/DDBJ databases">
        <title>Methylomonas rapida sp. nov., Carotenoid-Producing Obligate Methanotrophs with High Growth Characteristics and Biotechnological Potential.</title>
        <authorList>
            <person name="Tikhonova E.N."/>
            <person name="Suleimanov R.Z."/>
            <person name="Miroshnikov K."/>
            <person name="Oshkin I.Y."/>
            <person name="Belova S.E."/>
            <person name="Danilova O.V."/>
            <person name="Ashikhmin A."/>
            <person name="Konopkin A."/>
            <person name="But S.Y."/>
            <person name="Khmelenina V.N."/>
            <person name="Kuznetsov N."/>
            <person name="Pimenov N.V."/>
            <person name="Dedysh S.N."/>
        </authorList>
    </citation>
    <scope>NUCLEOTIDE SEQUENCE</scope>
    <source>
        <strain evidence="2">MP1</strain>
    </source>
</reference>
<organism evidence="2 3">
    <name type="scientific">Methylomonas rapida</name>
    <dbReference type="NCBI Taxonomy" id="2963939"/>
    <lineage>
        <taxon>Bacteria</taxon>
        <taxon>Pseudomonadati</taxon>
        <taxon>Pseudomonadota</taxon>
        <taxon>Gammaproteobacteria</taxon>
        <taxon>Methylococcales</taxon>
        <taxon>Methylococcaceae</taxon>
        <taxon>Methylomonas</taxon>
    </lineage>
</organism>
<keyword evidence="1" id="KW-0812">Transmembrane</keyword>
<accession>A0ABY7GQQ3</accession>
<feature type="transmembrane region" description="Helical" evidence="1">
    <location>
        <begin position="153"/>
        <end position="172"/>
    </location>
</feature>
<protein>
    <submittedName>
        <fullName evidence="2">Uncharacterized protein</fullName>
    </submittedName>
</protein>
<sequence length="182" mass="19490">MSNPLDDFNRRMTYGDSLGPPKNAAESAAQSFIDAQKRNSLPVGGGSIDFGAKTSAAMLVTGIALFYFGVYLVENFQEGPAMMGIIASLIGGFMTLIGGGGLVVAGIKNIGNVANLLGTQNLLFAAAAGLTAYWISPAIWSLLWMIGLSMVPVWLIALIASCLLFTIIRRFFRFFQTIVQRK</sequence>
<feature type="transmembrane region" description="Helical" evidence="1">
    <location>
        <begin position="56"/>
        <end position="73"/>
    </location>
</feature>
<feature type="transmembrane region" description="Helical" evidence="1">
    <location>
        <begin position="122"/>
        <end position="147"/>
    </location>
</feature>